<proteinExistence type="predicted"/>
<gene>
    <name evidence="2" type="ORF">Hypma_012636</name>
</gene>
<evidence type="ECO:0000313" key="3">
    <source>
        <dbReference type="Proteomes" id="UP000076154"/>
    </source>
</evidence>
<protein>
    <submittedName>
        <fullName evidence="2">Uncharacterized protein</fullName>
    </submittedName>
</protein>
<name>A0A369JDU7_HYPMA</name>
<dbReference type="EMBL" id="LUEZ02000069">
    <property type="protein sequence ID" value="RDB20309.1"/>
    <property type="molecule type" value="Genomic_DNA"/>
</dbReference>
<feature type="region of interest" description="Disordered" evidence="1">
    <location>
        <begin position="1"/>
        <end position="37"/>
    </location>
</feature>
<feature type="compositionally biased region" description="Polar residues" evidence="1">
    <location>
        <begin position="13"/>
        <end position="26"/>
    </location>
</feature>
<accession>A0A369JDU7</accession>
<evidence type="ECO:0000313" key="2">
    <source>
        <dbReference type="EMBL" id="RDB20309.1"/>
    </source>
</evidence>
<sequence length="82" mass="9349">MHRGKLFRPNGRGSHSTHNVQHSQELPNGHRPRSYAQDRFESPTLCCDLYQQAHDLFGETQHQKIGAAPEMCERPDTFASCT</sequence>
<evidence type="ECO:0000256" key="1">
    <source>
        <dbReference type="SAM" id="MobiDB-lite"/>
    </source>
</evidence>
<keyword evidence="3" id="KW-1185">Reference proteome</keyword>
<dbReference type="Proteomes" id="UP000076154">
    <property type="component" value="Unassembled WGS sequence"/>
</dbReference>
<comment type="caution">
    <text evidence="2">The sequence shown here is derived from an EMBL/GenBank/DDBJ whole genome shotgun (WGS) entry which is preliminary data.</text>
</comment>
<dbReference type="InParanoid" id="A0A369JDU7"/>
<organism evidence="2 3">
    <name type="scientific">Hypsizygus marmoreus</name>
    <name type="common">White beech mushroom</name>
    <name type="synonym">Agaricus marmoreus</name>
    <dbReference type="NCBI Taxonomy" id="39966"/>
    <lineage>
        <taxon>Eukaryota</taxon>
        <taxon>Fungi</taxon>
        <taxon>Dikarya</taxon>
        <taxon>Basidiomycota</taxon>
        <taxon>Agaricomycotina</taxon>
        <taxon>Agaricomycetes</taxon>
        <taxon>Agaricomycetidae</taxon>
        <taxon>Agaricales</taxon>
        <taxon>Tricholomatineae</taxon>
        <taxon>Lyophyllaceae</taxon>
        <taxon>Hypsizygus</taxon>
    </lineage>
</organism>
<dbReference type="AlphaFoldDB" id="A0A369JDU7"/>
<reference evidence="2" key="1">
    <citation type="submission" date="2018-04" db="EMBL/GenBank/DDBJ databases">
        <title>Whole genome sequencing of Hypsizygus marmoreus.</title>
        <authorList>
            <person name="Choi I.-G."/>
            <person name="Min B."/>
            <person name="Kim J.-G."/>
            <person name="Kim S."/>
            <person name="Oh Y.-L."/>
            <person name="Kong W.-S."/>
            <person name="Park H."/>
            <person name="Jeong J."/>
            <person name="Song E.-S."/>
        </authorList>
    </citation>
    <scope>NUCLEOTIDE SEQUENCE [LARGE SCALE GENOMIC DNA]</scope>
    <source>
        <strain evidence="2">51987-8</strain>
    </source>
</reference>